<gene>
    <name evidence="2" type="ORF">GCM10010211_36850</name>
</gene>
<protein>
    <submittedName>
        <fullName evidence="2">Uncharacterized protein</fullName>
    </submittedName>
</protein>
<comment type="caution">
    <text evidence="2">The sequence shown here is derived from an EMBL/GenBank/DDBJ whole genome shotgun (WGS) entry which is preliminary data.</text>
</comment>
<dbReference type="EMBL" id="BMRP01000012">
    <property type="protein sequence ID" value="GGU68204.1"/>
    <property type="molecule type" value="Genomic_DNA"/>
</dbReference>
<reference evidence="3" key="1">
    <citation type="journal article" date="2019" name="Int. J. Syst. Evol. Microbiol.">
        <title>The Global Catalogue of Microorganisms (GCM) 10K type strain sequencing project: providing services to taxonomists for standard genome sequencing and annotation.</title>
        <authorList>
            <consortium name="The Broad Institute Genomics Platform"/>
            <consortium name="The Broad Institute Genome Sequencing Center for Infectious Disease"/>
            <person name="Wu L."/>
            <person name="Ma J."/>
        </authorList>
    </citation>
    <scope>NUCLEOTIDE SEQUENCE [LARGE SCALE GENOMIC DNA]</scope>
    <source>
        <strain evidence="3">JCM 3399</strain>
    </source>
</reference>
<proteinExistence type="predicted"/>
<sequence>MSFTAERAFPAYAAESLRKVPSTGSAQDTLTEDMALLTRLSQPFLWMLDSGQRRLTNIDRVIVLLDGLGAPPTSQDRCFLPRSRRTCLSNQSPDPGMRRPRLGNVHC</sequence>
<dbReference type="Proteomes" id="UP000654471">
    <property type="component" value="Unassembled WGS sequence"/>
</dbReference>
<organism evidence="2 3">
    <name type="scientific">Streptomyces albospinus</name>
    <dbReference type="NCBI Taxonomy" id="285515"/>
    <lineage>
        <taxon>Bacteria</taxon>
        <taxon>Bacillati</taxon>
        <taxon>Actinomycetota</taxon>
        <taxon>Actinomycetes</taxon>
        <taxon>Kitasatosporales</taxon>
        <taxon>Streptomycetaceae</taxon>
        <taxon>Streptomyces</taxon>
    </lineage>
</organism>
<evidence type="ECO:0000313" key="3">
    <source>
        <dbReference type="Proteomes" id="UP000654471"/>
    </source>
</evidence>
<evidence type="ECO:0000256" key="1">
    <source>
        <dbReference type="SAM" id="MobiDB-lite"/>
    </source>
</evidence>
<evidence type="ECO:0000313" key="2">
    <source>
        <dbReference type="EMBL" id="GGU68204.1"/>
    </source>
</evidence>
<keyword evidence="3" id="KW-1185">Reference proteome</keyword>
<name>A0ABQ2V467_9ACTN</name>
<feature type="region of interest" description="Disordered" evidence="1">
    <location>
        <begin position="86"/>
        <end position="107"/>
    </location>
</feature>
<accession>A0ABQ2V467</accession>